<dbReference type="HAMAP" id="MF_00657">
    <property type="entry name" value="Hydroxyl_YbiX"/>
    <property type="match status" value="1"/>
</dbReference>
<dbReference type="Proteomes" id="UP000214747">
    <property type="component" value="Unassembled WGS sequence"/>
</dbReference>
<keyword evidence="10" id="KW-1185">Reference proteome</keyword>
<keyword evidence="4 7" id="KW-0223">Dioxygenase</keyword>
<protein>
    <submittedName>
        <fullName evidence="9">Fe2+-dependent dioxygenase</fullName>
    </submittedName>
</protein>
<dbReference type="NCBIfam" id="NF003975">
    <property type="entry name" value="PRK05467.1-4"/>
    <property type="match status" value="1"/>
</dbReference>
<dbReference type="PANTHER" id="PTHR41536:SF1">
    <property type="entry name" value="PKHD-TYPE HYDROXYLASE YBIX"/>
    <property type="match status" value="1"/>
</dbReference>
<evidence type="ECO:0000313" key="9">
    <source>
        <dbReference type="EMBL" id="OWY31931.1"/>
    </source>
</evidence>
<dbReference type="InterPro" id="IPR006620">
    <property type="entry name" value="Pro_4_hyd_alph"/>
</dbReference>
<dbReference type="InterPro" id="IPR041097">
    <property type="entry name" value="PKHD_C"/>
</dbReference>
<evidence type="ECO:0000256" key="3">
    <source>
        <dbReference type="ARBA" id="ARBA00022896"/>
    </source>
</evidence>
<dbReference type="InterPro" id="IPR005123">
    <property type="entry name" value="Oxoglu/Fe-dep_dioxygenase_dom"/>
</dbReference>
<evidence type="ECO:0000256" key="2">
    <source>
        <dbReference type="ARBA" id="ARBA00022723"/>
    </source>
</evidence>
<evidence type="ECO:0000256" key="4">
    <source>
        <dbReference type="ARBA" id="ARBA00022964"/>
    </source>
</evidence>
<evidence type="ECO:0000256" key="5">
    <source>
        <dbReference type="ARBA" id="ARBA00023002"/>
    </source>
</evidence>
<dbReference type="GO" id="GO:0006974">
    <property type="term" value="P:DNA damage response"/>
    <property type="evidence" value="ECO:0007669"/>
    <property type="project" value="TreeGrafter"/>
</dbReference>
<organism evidence="9 10">
    <name type="scientific">Herbaspirillum aquaticum</name>
    <dbReference type="NCBI Taxonomy" id="568783"/>
    <lineage>
        <taxon>Bacteria</taxon>
        <taxon>Pseudomonadati</taxon>
        <taxon>Pseudomonadota</taxon>
        <taxon>Betaproteobacteria</taxon>
        <taxon>Burkholderiales</taxon>
        <taxon>Oxalobacteraceae</taxon>
        <taxon>Herbaspirillum</taxon>
    </lineage>
</organism>
<dbReference type="Pfam" id="PF13640">
    <property type="entry name" value="2OG-FeII_Oxy_3"/>
    <property type="match status" value="1"/>
</dbReference>
<dbReference type="NCBIfam" id="NF003974">
    <property type="entry name" value="PRK05467.1-3"/>
    <property type="match status" value="1"/>
</dbReference>
<dbReference type="SUPFAM" id="SSF51197">
    <property type="entry name" value="Clavaminate synthase-like"/>
    <property type="match status" value="1"/>
</dbReference>
<dbReference type="AlphaFoldDB" id="A0A225SMK2"/>
<dbReference type="Gene3D" id="4.10.860.20">
    <property type="entry name" value="Rabenosyn, Rab binding domain"/>
    <property type="match status" value="1"/>
</dbReference>
<dbReference type="SMART" id="SM00702">
    <property type="entry name" value="P4Hc"/>
    <property type="match status" value="1"/>
</dbReference>
<keyword evidence="6 7" id="KW-0408">Iron</keyword>
<dbReference type="GO" id="GO:0005506">
    <property type="term" value="F:iron ion binding"/>
    <property type="evidence" value="ECO:0007669"/>
    <property type="project" value="UniProtKB-UniRule"/>
</dbReference>
<evidence type="ECO:0000313" key="10">
    <source>
        <dbReference type="Proteomes" id="UP000214747"/>
    </source>
</evidence>
<dbReference type="GO" id="GO:0016706">
    <property type="term" value="F:2-oxoglutarate-dependent dioxygenase activity"/>
    <property type="evidence" value="ECO:0007669"/>
    <property type="project" value="UniProtKB-UniRule"/>
</dbReference>
<feature type="binding site" evidence="7">
    <location>
        <position position="159"/>
    </location>
    <ligand>
        <name>Fe cation</name>
        <dbReference type="ChEBI" id="CHEBI:24875"/>
    </ligand>
</feature>
<evidence type="ECO:0000256" key="6">
    <source>
        <dbReference type="ARBA" id="ARBA00023004"/>
    </source>
</evidence>
<keyword evidence="5 7" id="KW-0560">Oxidoreductase</keyword>
<feature type="binding site" evidence="7">
    <location>
        <position position="169"/>
    </location>
    <ligand>
        <name>2-oxoglutarate</name>
        <dbReference type="ChEBI" id="CHEBI:16810"/>
    </ligand>
</feature>
<dbReference type="GO" id="GO:0031418">
    <property type="term" value="F:L-ascorbic acid binding"/>
    <property type="evidence" value="ECO:0007669"/>
    <property type="project" value="UniProtKB-KW"/>
</dbReference>
<keyword evidence="3 7" id="KW-0847">Vitamin C</keyword>
<evidence type="ECO:0000256" key="1">
    <source>
        <dbReference type="ARBA" id="ARBA00001961"/>
    </source>
</evidence>
<keyword evidence="2 7" id="KW-0479">Metal-binding</keyword>
<dbReference type="InterPro" id="IPR044862">
    <property type="entry name" value="Pro_4_hyd_alph_FE2OG_OXY"/>
</dbReference>
<comment type="caution">
    <text evidence="9">The sequence shown here is derived from an EMBL/GenBank/DDBJ whole genome shotgun (WGS) entry which is preliminary data.</text>
</comment>
<evidence type="ECO:0000256" key="7">
    <source>
        <dbReference type="HAMAP-Rule" id="MF_00657"/>
    </source>
</evidence>
<name>A0A225SMK2_9BURK</name>
<sequence length="226" mass="25524">MMLHIPEVLSADQVRHIRAELDRAGWVDGRETVGDQGARVKRNRQLPEHSPLGFQLGEIILEALRRNPLFFAAALPKKTMPPLFNSYEGGEHYGLHVDGSVRNLPNGAGSLRTDVSSTLFLCDPDEYEGGELVVVDTYGTHEVKLPAGDLIVYPSTSLHRVEPVTRGARVCSFFWTQSMIRDDWKRSMLFELDRNIYSLRQKLGDSEEVVGLTGHYHNLLRQWADV</sequence>
<dbReference type="PANTHER" id="PTHR41536">
    <property type="entry name" value="PKHD-TYPE HYDROXYLASE YBIX"/>
    <property type="match status" value="1"/>
</dbReference>
<dbReference type="InterPro" id="IPR023550">
    <property type="entry name" value="PKHD_hydroxylase"/>
</dbReference>
<dbReference type="Pfam" id="PF18331">
    <property type="entry name" value="PKHD_C"/>
    <property type="match status" value="1"/>
</dbReference>
<feature type="domain" description="Fe2OG dioxygenase" evidence="8">
    <location>
        <begin position="78"/>
        <end position="178"/>
    </location>
</feature>
<evidence type="ECO:0000259" key="8">
    <source>
        <dbReference type="PROSITE" id="PS51471"/>
    </source>
</evidence>
<dbReference type="GO" id="GO:0006879">
    <property type="term" value="P:intracellular iron ion homeostasis"/>
    <property type="evidence" value="ECO:0007669"/>
    <property type="project" value="TreeGrafter"/>
</dbReference>
<gene>
    <name evidence="9" type="ORF">CEJ45_23795</name>
</gene>
<feature type="binding site" evidence="7">
    <location>
        <position position="96"/>
    </location>
    <ligand>
        <name>Fe cation</name>
        <dbReference type="ChEBI" id="CHEBI:24875"/>
    </ligand>
</feature>
<dbReference type="EMBL" id="NJGV01000034">
    <property type="protein sequence ID" value="OWY31931.1"/>
    <property type="molecule type" value="Genomic_DNA"/>
</dbReference>
<proteinExistence type="inferred from homology"/>
<dbReference type="PROSITE" id="PS51471">
    <property type="entry name" value="FE2OG_OXY"/>
    <property type="match status" value="1"/>
</dbReference>
<reference evidence="9 10" key="1">
    <citation type="journal article" date="2010" name="Int. J. Syst. Evol. Microbiol.">
        <title>Reclassification of Herbaspirillum putei as a later heterotypic synonym of Herbaspirillum huttiense, with the description of H. huttiense subsp. huttiense subsp. nov. and H. huttiense subsp. putei subsp. nov., comb. nov., and description of Herbaspirillum aquaticum sp. nov.</title>
        <authorList>
            <person name="Dobritsa A.P."/>
            <person name="Reddy M.C."/>
            <person name="Samadpour M."/>
        </authorList>
    </citation>
    <scope>NUCLEOTIDE SEQUENCE [LARGE SCALE GENOMIC DNA]</scope>
    <source>
        <strain evidence="9 10">IEH 4430</strain>
    </source>
</reference>
<accession>A0A225SMK2</accession>
<dbReference type="RefSeq" id="WP_088757464.1">
    <property type="nucleotide sequence ID" value="NZ_JARJFG010000034.1"/>
</dbReference>
<comment type="cofactor">
    <cofactor evidence="7">
        <name>Fe(2+)</name>
        <dbReference type="ChEBI" id="CHEBI:29033"/>
    </cofactor>
    <text evidence="7">Binds 1 Fe(2+) ion per subunit.</text>
</comment>
<dbReference type="Gene3D" id="2.60.120.620">
    <property type="entry name" value="q2cbj1_9rhob like domain"/>
    <property type="match status" value="1"/>
</dbReference>
<comment type="cofactor">
    <cofactor evidence="1 7">
        <name>L-ascorbate</name>
        <dbReference type="ChEBI" id="CHEBI:38290"/>
    </cofactor>
</comment>
<feature type="binding site" evidence="7">
    <location>
        <position position="98"/>
    </location>
    <ligand>
        <name>Fe cation</name>
        <dbReference type="ChEBI" id="CHEBI:24875"/>
    </ligand>
</feature>